<keyword evidence="7" id="KW-1185">Reference proteome</keyword>
<dbReference type="CDD" id="cd00093">
    <property type="entry name" value="HTH_XRE"/>
    <property type="match status" value="1"/>
</dbReference>
<dbReference type="Proteomes" id="UP000696413">
    <property type="component" value="Unassembled WGS sequence"/>
</dbReference>
<dbReference type="CDD" id="cd17808">
    <property type="entry name" value="HipA_Ec_like"/>
    <property type="match status" value="1"/>
</dbReference>
<evidence type="ECO:0000256" key="2">
    <source>
        <dbReference type="ARBA" id="ARBA00022679"/>
    </source>
</evidence>
<comment type="similarity">
    <text evidence="1">Belongs to the HipA Ser/Thr kinase family.</text>
</comment>
<dbReference type="PANTHER" id="PTHR37419:SF1">
    <property type="entry name" value="SERINE_THREONINE-PROTEIN KINASE TOXIN HIPA"/>
    <property type="match status" value="1"/>
</dbReference>
<dbReference type="InterPro" id="IPR012893">
    <property type="entry name" value="HipA-like_C"/>
</dbReference>
<dbReference type="NCBIfam" id="TIGR03071">
    <property type="entry name" value="couple_hipA"/>
    <property type="match status" value="1"/>
</dbReference>
<keyword evidence="2" id="KW-0808">Transferase</keyword>
<protein>
    <submittedName>
        <fullName evidence="6">HipA domain-containing protein</fullName>
    </submittedName>
</protein>
<dbReference type="InterPro" id="IPR017508">
    <property type="entry name" value="HipA_N1"/>
</dbReference>
<evidence type="ECO:0000256" key="1">
    <source>
        <dbReference type="ARBA" id="ARBA00010164"/>
    </source>
</evidence>
<dbReference type="InterPro" id="IPR001387">
    <property type="entry name" value="Cro/C1-type_HTH"/>
</dbReference>
<dbReference type="SMART" id="SM00530">
    <property type="entry name" value="HTH_XRE"/>
    <property type="match status" value="1"/>
</dbReference>
<evidence type="ECO:0000259" key="5">
    <source>
        <dbReference type="PROSITE" id="PS50943"/>
    </source>
</evidence>
<dbReference type="Pfam" id="PF13657">
    <property type="entry name" value="Couple_hipA"/>
    <property type="match status" value="1"/>
</dbReference>
<evidence type="ECO:0000313" key="6">
    <source>
        <dbReference type="EMBL" id="MBU8821475.1"/>
    </source>
</evidence>
<evidence type="ECO:0000313" key="7">
    <source>
        <dbReference type="Proteomes" id="UP000696413"/>
    </source>
</evidence>
<comment type="caution">
    <text evidence="6">The sequence shown here is derived from an EMBL/GenBank/DDBJ whole genome shotgun (WGS) entry which is preliminary data.</text>
</comment>
<dbReference type="SUPFAM" id="SSF47413">
    <property type="entry name" value="lambda repressor-like DNA-binding domains"/>
    <property type="match status" value="1"/>
</dbReference>
<dbReference type="PROSITE" id="PS50943">
    <property type="entry name" value="HTH_CROC1"/>
    <property type="match status" value="1"/>
</dbReference>
<evidence type="ECO:0000256" key="4">
    <source>
        <dbReference type="SAM" id="MobiDB-lite"/>
    </source>
</evidence>
<sequence>MAIDVHEQLAQLGAQLRNARLKAGLAQDEVGRRAGVSRQLLSRIESGHPHGEIAAVVAVANALDYRLSAIPKKPPNTGEQAALDLISRLNTRPPPMSTDLVVVLNGEIAGVVTHDFGRPQFAYTDDYAHTVHTPLSLSLPLRAGHVYPHRTTAPWLAGLLPDDSRVRERWAREFDVSPQNSSALLEHLGRDCAGAVQLAPVDAIGDLLAQTGHIQPVTEADIGARLRQLHTESDHWTREQDRWSLAGAQSKFTVATTPEGGWAWTHGNAASTHIVKPGITRFHAQALNEHLCQKAFGLIGIHAARTDYHEFDGAPAIVVQRYDRITNPDGTVVRIHQEDMCQALGVWPHKKYAADGGPSAVAIAHLLGRRATQEDVDRFTDAVVGQYLAGAPDAHAKNYSVILAGDRVALAPVYDVASVLPYNPDPNSGLARVAMPIAGHSRFGDVDLHHIEKFAGAAGTDPDRLVERTRQMAAELPDAITTAAADLPADALGPLADQLRDGIAEHCTTLDRPPTSSRRRRAPEPELEPELARDPEPVDDTIPVVGHSRGGHPISQHRRHRPSQSLSS</sequence>
<feature type="region of interest" description="Disordered" evidence="4">
    <location>
        <begin position="506"/>
        <end position="568"/>
    </location>
</feature>
<evidence type="ECO:0000256" key="3">
    <source>
        <dbReference type="ARBA" id="ARBA00022777"/>
    </source>
</evidence>
<accession>A0ABS6HFX9</accession>
<dbReference type="InterPro" id="IPR052028">
    <property type="entry name" value="HipA_Ser/Thr_kinase"/>
</dbReference>
<feature type="domain" description="HTH cro/C1-type" evidence="5">
    <location>
        <begin position="16"/>
        <end position="70"/>
    </location>
</feature>
<dbReference type="InterPro" id="IPR010982">
    <property type="entry name" value="Lambda_DNA-bd_dom_sf"/>
</dbReference>
<dbReference type="Pfam" id="PF13560">
    <property type="entry name" value="HTH_31"/>
    <property type="match status" value="1"/>
</dbReference>
<proteinExistence type="inferred from homology"/>
<dbReference type="Pfam" id="PF07804">
    <property type="entry name" value="HipA_C"/>
    <property type="match status" value="1"/>
</dbReference>
<dbReference type="Gene3D" id="1.10.260.40">
    <property type="entry name" value="lambda repressor-like DNA-binding domains"/>
    <property type="match status" value="1"/>
</dbReference>
<reference evidence="6 7" key="1">
    <citation type="submission" date="2021-05" db="EMBL/GenBank/DDBJ databases">
        <title>Draft Genome Sequences of Clinical Respiratory Isolates of Mycobacterium goodii Recovered in Ireland.</title>
        <authorList>
            <person name="Flanagan P.R."/>
            <person name="Mok S."/>
            <person name="Roycroft E."/>
            <person name="Rogers T.R."/>
            <person name="Fitzgibbon M."/>
        </authorList>
    </citation>
    <scope>NUCLEOTIDE SEQUENCE [LARGE SCALE GENOMIC DNA]</scope>
    <source>
        <strain evidence="6 7">14IE55</strain>
    </source>
</reference>
<gene>
    <name evidence="6" type="ORF">KL859_01130</name>
</gene>
<organism evidence="6 7">
    <name type="scientific">Mycolicibacterium goodii</name>
    <name type="common">Mycobacterium goodii</name>
    <dbReference type="NCBI Taxonomy" id="134601"/>
    <lineage>
        <taxon>Bacteria</taxon>
        <taxon>Bacillati</taxon>
        <taxon>Actinomycetota</taxon>
        <taxon>Actinomycetes</taxon>
        <taxon>Mycobacteriales</taxon>
        <taxon>Mycobacteriaceae</taxon>
        <taxon>Mycolicibacterium</taxon>
    </lineage>
</organism>
<name>A0ABS6HFX9_MYCGD</name>
<dbReference type="RefSeq" id="WP_214394121.1">
    <property type="nucleotide sequence ID" value="NZ_JAHBOL010000005.1"/>
</dbReference>
<dbReference type="EMBL" id="JAHBOM010000001">
    <property type="protein sequence ID" value="MBU8821475.1"/>
    <property type="molecule type" value="Genomic_DNA"/>
</dbReference>
<dbReference type="PANTHER" id="PTHR37419">
    <property type="entry name" value="SERINE/THREONINE-PROTEIN KINASE TOXIN HIPA"/>
    <property type="match status" value="1"/>
</dbReference>
<keyword evidence="3" id="KW-0418">Kinase</keyword>